<keyword evidence="4" id="KW-1185">Reference proteome</keyword>
<dbReference type="PANTHER" id="PTHR43708:SF4">
    <property type="entry name" value="OXIDOREDUCTASE YCEM-RELATED"/>
    <property type="match status" value="1"/>
</dbReference>
<dbReference type="OrthoDB" id="9815825at2"/>
<dbReference type="Gene3D" id="3.30.360.10">
    <property type="entry name" value="Dihydrodipicolinate Reductase, domain 2"/>
    <property type="match status" value="1"/>
</dbReference>
<dbReference type="Proteomes" id="UP000053557">
    <property type="component" value="Unassembled WGS sequence"/>
</dbReference>
<dbReference type="AlphaFoldDB" id="A0A101XQ07"/>
<evidence type="ECO:0000259" key="1">
    <source>
        <dbReference type="Pfam" id="PF01408"/>
    </source>
</evidence>
<dbReference type="EMBL" id="LPVJ01000052">
    <property type="protein sequence ID" value="KUO95349.1"/>
    <property type="molecule type" value="Genomic_DNA"/>
</dbReference>
<dbReference type="Pfam" id="PF01408">
    <property type="entry name" value="GFO_IDH_MocA"/>
    <property type="match status" value="1"/>
</dbReference>
<gene>
    <name evidence="3" type="ORF">ATW55_10850</name>
</gene>
<dbReference type="GO" id="GO:0000166">
    <property type="term" value="F:nucleotide binding"/>
    <property type="evidence" value="ECO:0007669"/>
    <property type="project" value="InterPro"/>
</dbReference>
<evidence type="ECO:0000313" key="4">
    <source>
        <dbReference type="Proteomes" id="UP000053557"/>
    </source>
</evidence>
<dbReference type="SUPFAM" id="SSF55347">
    <property type="entry name" value="Glyceraldehyde-3-phosphate dehydrogenase-like, C-terminal domain"/>
    <property type="match status" value="1"/>
</dbReference>
<feature type="domain" description="YceM-like C-terminal" evidence="2">
    <location>
        <begin position="125"/>
        <end position="234"/>
    </location>
</feature>
<dbReference type="Pfam" id="PF21378">
    <property type="entry name" value="YceM-like_C"/>
    <property type="match status" value="1"/>
</dbReference>
<dbReference type="RefSeq" id="WP_067717434.1">
    <property type="nucleotide sequence ID" value="NZ_LPVJ01000052.1"/>
</dbReference>
<dbReference type="Gene3D" id="3.40.50.720">
    <property type="entry name" value="NAD(P)-binding Rossmann-like Domain"/>
    <property type="match status" value="1"/>
</dbReference>
<evidence type="ECO:0000313" key="3">
    <source>
        <dbReference type="EMBL" id="KUO95349.1"/>
    </source>
</evidence>
<dbReference type="PANTHER" id="PTHR43708">
    <property type="entry name" value="CONSERVED EXPRESSED OXIDOREDUCTASE (EUROFUNG)"/>
    <property type="match status" value="1"/>
</dbReference>
<evidence type="ECO:0000259" key="2">
    <source>
        <dbReference type="Pfam" id="PF21378"/>
    </source>
</evidence>
<dbReference type="InterPro" id="IPR048477">
    <property type="entry name" value="YceM-like_C"/>
</dbReference>
<dbReference type="SUPFAM" id="SSF51735">
    <property type="entry name" value="NAD(P)-binding Rossmann-fold domains"/>
    <property type="match status" value="1"/>
</dbReference>
<accession>A0A101XQ07</accession>
<proteinExistence type="predicted"/>
<name>A0A101XQ07_9BACL</name>
<feature type="domain" description="Gfo/Idh/MocA-like oxidoreductase N-terminal" evidence="1">
    <location>
        <begin position="1"/>
        <end position="119"/>
    </location>
</feature>
<dbReference type="InterPro" id="IPR051317">
    <property type="entry name" value="Gfo/Idh/MocA_oxidoreduct"/>
</dbReference>
<comment type="caution">
    <text evidence="3">The sequence shown here is derived from an EMBL/GenBank/DDBJ whole genome shotgun (WGS) entry which is preliminary data.</text>
</comment>
<reference evidence="3 4" key="1">
    <citation type="submission" date="2015-12" db="EMBL/GenBank/DDBJ databases">
        <title>Draft genome sequence of Acidibacillus ferrooxidans ITV001, isolated from a chalcopyrite acid mine drainage site in Brazil.</title>
        <authorList>
            <person name="Dall'Agnol H."/>
            <person name="Nancucheo I."/>
            <person name="Johnson B."/>
            <person name="Oliveira R."/>
            <person name="Leite L."/>
            <person name="Pylro V."/>
            <person name="Nunes G.L."/>
            <person name="Tzotzos G."/>
            <person name="Fernandes G.R."/>
            <person name="Dutra J."/>
            <person name="Orellana S.C."/>
            <person name="Oliveira G."/>
        </authorList>
    </citation>
    <scope>NUCLEOTIDE SEQUENCE [LARGE SCALE GENOMIC DNA]</scope>
    <source>
        <strain evidence="4">ITV01</strain>
    </source>
</reference>
<protein>
    <submittedName>
        <fullName evidence="3">Uncharacterized protein</fullName>
    </submittedName>
</protein>
<dbReference type="InterPro" id="IPR036291">
    <property type="entry name" value="NAD(P)-bd_dom_sf"/>
</dbReference>
<dbReference type="InterPro" id="IPR000683">
    <property type="entry name" value="Gfo/Idh/MocA-like_OxRdtase_N"/>
</dbReference>
<organism evidence="3 4">
    <name type="scientific">Ferroacidibacillus organovorans</name>
    <dbReference type="NCBI Taxonomy" id="1765683"/>
    <lineage>
        <taxon>Bacteria</taxon>
        <taxon>Bacillati</taxon>
        <taxon>Bacillota</taxon>
        <taxon>Bacilli</taxon>
        <taxon>Bacillales</taxon>
        <taxon>Alicyclobacillaceae</taxon>
        <taxon>Ferroacidibacillus</taxon>
    </lineage>
</organism>
<sequence>MRVGIIGLGDIAKKAYLPILGARAGIELKIATRNVAALHDIGERYRIPARYSSVDALLEAGIDVAFVHVATDAHVPVVKALLQAGVHVYLDKPIANTYEEALLLVEMAEQHGCLLRIGFNRRYAPMYRHVKTNETPDLIVMQKNRTSLAGSPRTVIFDDFIHVIDTLRWLGRSAYDTLDVRWKMKGNELAYVVAQLSVNEHTAIGIMSRESGLNEETLEVMRPFEKWIVRDLAELVHWRGTATVTKRSDWQNAYEARGFGAMVEDFFAAVLRGGDDLTRDMLETHRVCEEIIRVIEAK</sequence>